<evidence type="ECO:0000256" key="15">
    <source>
        <dbReference type="ARBA" id="ARBA00023136"/>
    </source>
</evidence>
<keyword evidence="13 17" id="KW-0830">Ubiquinone</keyword>
<dbReference type="GO" id="GO:0048039">
    <property type="term" value="F:ubiquinone binding"/>
    <property type="evidence" value="ECO:0007669"/>
    <property type="project" value="TreeGrafter"/>
</dbReference>
<feature type="transmembrane region" description="Helical" evidence="17">
    <location>
        <begin position="356"/>
        <end position="380"/>
    </location>
</feature>
<dbReference type="Pfam" id="PF00361">
    <property type="entry name" value="Proton_antipo_M"/>
    <property type="match status" value="1"/>
</dbReference>
<evidence type="ECO:0000256" key="3">
    <source>
        <dbReference type="ARBA" id="ARBA00009025"/>
    </source>
</evidence>
<evidence type="ECO:0000256" key="14">
    <source>
        <dbReference type="ARBA" id="ARBA00023128"/>
    </source>
</evidence>
<keyword evidence="14 17" id="KW-0496">Mitochondrion</keyword>
<keyword evidence="8 17" id="KW-0812">Transmembrane</keyword>
<reference evidence="19" key="1">
    <citation type="submission" date="2021-06" db="EMBL/GenBank/DDBJ databases">
        <authorList>
            <person name="Peng M."/>
            <person name="Chen X."/>
            <person name="Zeng D."/>
            <person name="Yang C."/>
            <person name="Zhu W."/>
            <person name="Pan C."/>
        </authorList>
    </citation>
    <scope>NUCLEOTIDE SEQUENCE</scope>
    <source>
        <strain evidence="19">X1</strain>
    </source>
</reference>
<evidence type="ECO:0000313" key="19">
    <source>
        <dbReference type="EMBL" id="QYJ56375.1"/>
    </source>
</evidence>
<feature type="transmembrane region" description="Helical" evidence="17">
    <location>
        <begin position="77"/>
        <end position="102"/>
    </location>
</feature>
<dbReference type="GO" id="GO:0015990">
    <property type="term" value="P:electron transport coupled proton transport"/>
    <property type="evidence" value="ECO:0007669"/>
    <property type="project" value="TreeGrafter"/>
</dbReference>
<dbReference type="EMBL" id="MZ411548">
    <property type="protein sequence ID" value="QYJ56375.1"/>
    <property type="molecule type" value="Genomic_DNA"/>
</dbReference>
<dbReference type="PRINTS" id="PR01437">
    <property type="entry name" value="NUOXDRDTASE4"/>
</dbReference>
<keyword evidence="9" id="KW-1278">Translocase</keyword>
<evidence type="ECO:0000256" key="9">
    <source>
        <dbReference type="ARBA" id="ARBA00022967"/>
    </source>
</evidence>
<evidence type="ECO:0000256" key="7">
    <source>
        <dbReference type="ARBA" id="ARBA00022660"/>
    </source>
</evidence>
<evidence type="ECO:0000256" key="6">
    <source>
        <dbReference type="ARBA" id="ARBA00022448"/>
    </source>
</evidence>
<evidence type="ECO:0000259" key="18">
    <source>
        <dbReference type="Pfam" id="PF00361"/>
    </source>
</evidence>
<feature type="transmembrane region" description="Helical" evidence="17">
    <location>
        <begin position="284"/>
        <end position="305"/>
    </location>
</feature>
<feature type="transmembrane region" description="Helical" evidence="17">
    <location>
        <begin position="123"/>
        <end position="145"/>
    </location>
</feature>
<accession>A0A8F9R8M2</accession>
<comment type="similarity">
    <text evidence="3 17">Belongs to the complex I subunit 4 family.</text>
</comment>
<keyword evidence="10 17" id="KW-0249">Electron transport</keyword>
<evidence type="ECO:0000256" key="5">
    <source>
        <dbReference type="ARBA" id="ARBA00021006"/>
    </source>
</evidence>
<evidence type="ECO:0000256" key="10">
    <source>
        <dbReference type="ARBA" id="ARBA00022982"/>
    </source>
</evidence>
<keyword evidence="11 17" id="KW-1133">Transmembrane helix</keyword>
<dbReference type="InterPro" id="IPR001750">
    <property type="entry name" value="ND/Mrp_TM"/>
</dbReference>
<comment type="function">
    <text evidence="1">Core subunit of the mitochondrial membrane respiratory chain NADH dehydrogenase (Complex I) that is believed to belong to the minimal assembly required for catalysis. Complex I functions in the transfer of electrons from NADH to the respiratory chain. The immediate electron acceptor for the enzyme is believed to be ubiquinone.</text>
</comment>
<keyword evidence="12 17" id="KW-0520">NAD</keyword>
<evidence type="ECO:0000256" key="12">
    <source>
        <dbReference type="ARBA" id="ARBA00023027"/>
    </source>
</evidence>
<dbReference type="GO" id="GO:0008137">
    <property type="term" value="F:NADH dehydrogenase (ubiquinone) activity"/>
    <property type="evidence" value="ECO:0007669"/>
    <property type="project" value="UniProtKB-UniRule"/>
</dbReference>
<dbReference type="GO" id="GO:0042773">
    <property type="term" value="P:ATP synthesis coupled electron transport"/>
    <property type="evidence" value="ECO:0007669"/>
    <property type="project" value="InterPro"/>
</dbReference>
<comment type="catalytic activity">
    <reaction evidence="16 17">
        <text>a ubiquinone + NADH + 5 H(+)(in) = a ubiquinol + NAD(+) + 4 H(+)(out)</text>
        <dbReference type="Rhea" id="RHEA:29091"/>
        <dbReference type="Rhea" id="RHEA-COMP:9565"/>
        <dbReference type="Rhea" id="RHEA-COMP:9566"/>
        <dbReference type="ChEBI" id="CHEBI:15378"/>
        <dbReference type="ChEBI" id="CHEBI:16389"/>
        <dbReference type="ChEBI" id="CHEBI:17976"/>
        <dbReference type="ChEBI" id="CHEBI:57540"/>
        <dbReference type="ChEBI" id="CHEBI:57945"/>
        <dbReference type="EC" id="7.1.1.2"/>
    </reaction>
</comment>
<evidence type="ECO:0000256" key="13">
    <source>
        <dbReference type="ARBA" id="ARBA00023075"/>
    </source>
</evidence>
<feature type="transmembrane region" description="Helical" evidence="17">
    <location>
        <begin position="165"/>
        <end position="190"/>
    </location>
</feature>
<comment type="function">
    <text evidence="17">Core subunit of the mitochondrial membrane respiratory chain NADH dehydrogenase (Complex I) which catalyzes electron transfer from NADH through the respiratory chain, using ubiquinone as an electron acceptor. Essential for the catalytic activity and assembly of complex I.</text>
</comment>
<dbReference type="PANTHER" id="PTHR43507:SF20">
    <property type="entry name" value="NADH-UBIQUINONE OXIDOREDUCTASE CHAIN 4"/>
    <property type="match status" value="1"/>
</dbReference>
<dbReference type="AlphaFoldDB" id="A0A8F9R8M2"/>
<evidence type="ECO:0000256" key="1">
    <source>
        <dbReference type="ARBA" id="ARBA00003257"/>
    </source>
</evidence>
<evidence type="ECO:0000256" key="11">
    <source>
        <dbReference type="ARBA" id="ARBA00022989"/>
    </source>
</evidence>
<dbReference type="InterPro" id="IPR003918">
    <property type="entry name" value="NADH_UbQ_OxRdtase"/>
</dbReference>
<keyword evidence="6 17" id="KW-0813">Transport</keyword>
<geneLocation type="mitochondrion" evidence="19"/>
<dbReference type="EC" id="7.1.1.2" evidence="4 17"/>
<evidence type="ECO:0000256" key="8">
    <source>
        <dbReference type="ARBA" id="ARBA00022692"/>
    </source>
</evidence>
<feature type="transmembrane region" description="Helical" evidence="17">
    <location>
        <begin position="6"/>
        <end position="31"/>
    </location>
</feature>
<keyword evidence="15 17" id="KW-0472">Membrane</keyword>
<sequence>MMLMLSFVLLMCLWNCSYMFMYFFLNFYLLMFKPSMLLMISKFMADSLIIVLLMLICWVYMIVILSVKFNYSYKFMWLINMSMIMIISLFMSDSLIFFYIFFELNLLPLMYMMLESGYNMDRIRASLYIFIYTVISSFTLLIFILDLLRLGMIKFMDLCLLDHYLSSYMFIMVMLPLLMKFPVFGLHLWLPKAHVESPSQGSMILAGVMMKLGVYAIWQFSSCFCKMCNTFLMSLGLMGSVFSSLMCISQTDLKCLVAFSSVSHMGISYSALMKSGFASVYSSIILALSHAFSSCGLFMILGYIYNWSSTRSMLILKGMCGLNYPLAFWLMILIFCNMSVPFSISMLGEILAMSSLLSVAFTFCFLIMLISLLITFYNIILMGKMMSMVYNYNCYVINLNLKENYSMFLVVLPLMFCLIIPDLFVN</sequence>
<dbReference type="GO" id="GO:0003954">
    <property type="term" value="F:NADH dehydrogenase activity"/>
    <property type="evidence" value="ECO:0007669"/>
    <property type="project" value="TreeGrafter"/>
</dbReference>
<organism evidence="19">
    <name type="scientific">Sacculina sp. 'Beibu Gulf'</name>
    <dbReference type="NCBI Taxonomy" id="2861897"/>
    <lineage>
        <taxon>Eukaryota</taxon>
        <taxon>Metazoa</taxon>
        <taxon>Ecdysozoa</taxon>
        <taxon>Arthropoda</taxon>
        <taxon>Crustacea</taxon>
        <taxon>Multicrustacea</taxon>
        <taxon>Cirripedia</taxon>
        <taxon>Rhizocephala</taxon>
        <taxon>Sacculinidae</taxon>
        <taxon>Sacculina</taxon>
    </lineage>
</organism>
<gene>
    <name evidence="19" type="primary">nad4</name>
</gene>
<name>A0A8F9R8M2_9CRUS</name>
<keyword evidence="7 17" id="KW-0679">Respiratory chain</keyword>
<protein>
    <recommendedName>
        <fullName evidence="5 17">NADH-ubiquinone oxidoreductase chain 4</fullName>
        <ecNumber evidence="4 17">7.1.1.2</ecNumber>
    </recommendedName>
</protein>
<proteinExistence type="inferred from homology"/>
<feature type="transmembrane region" description="Helical" evidence="17">
    <location>
        <begin position="230"/>
        <end position="248"/>
    </location>
</feature>
<feature type="transmembrane region" description="Helical" evidence="17">
    <location>
        <begin position="43"/>
        <end position="65"/>
    </location>
</feature>
<evidence type="ECO:0000256" key="16">
    <source>
        <dbReference type="ARBA" id="ARBA00049551"/>
    </source>
</evidence>
<evidence type="ECO:0000256" key="17">
    <source>
        <dbReference type="RuleBase" id="RU003297"/>
    </source>
</evidence>
<evidence type="ECO:0000256" key="2">
    <source>
        <dbReference type="ARBA" id="ARBA00004225"/>
    </source>
</evidence>
<evidence type="ECO:0000256" key="4">
    <source>
        <dbReference type="ARBA" id="ARBA00012944"/>
    </source>
</evidence>
<dbReference type="PANTHER" id="PTHR43507">
    <property type="entry name" value="NADH-UBIQUINONE OXIDOREDUCTASE CHAIN 4"/>
    <property type="match status" value="1"/>
</dbReference>
<feature type="transmembrane region" description="Helical" evidence="17">
    <location>
        <begin position="326"/>
        <end position="344"/>
    </location>
</feature>
<feature type="domain" description="NADH:quinone oxidoreductase/Mrp antiporter transmembrane" evidence="18">
    <location>
        <begin position="92"/>
        <end position="375"/>
    </location>
</feature>
<feature type="transmembrane region" description="Helical" evidence="17">
    <location>
        <begin position="255"/>
        <end position="272"/>
    </location>
</feature>
<comment type="subcellular location">
    <subcellularLocation>
        <location evidence="2 17">Mitochondrion membrane</location>
        <topology evidence="2 17">Multi-pass membrane protein</topology>
    </subcellularLocation>
</comment>
<feature type="transmembrane region" description="Helical" evidence="17">
    <location>
        <begin position="405"/>
        <end position="425"/>
    </location>
</feature>
<dbReference type="GO" id="GO:0031966">
    <property type="term" value="C:mitochondrial membrane"/>
    <property type="evidence" value="ECO:0007669"/>
    <property type="project" value="UniProtKB-SubCell"/>
</dbReference>
<feature type="transmembrane region" description="Helical" evidence="17">
    <location>
        <begin position="202"/>
        <end position="218"/>
    </location>
</feature>